<dbReference type="EMBL" id="CP039355">
    <property type="protein sequence ID" value="QCE14409.1"/>
    <property type="molecule type" value="Genomic_DNA"/>
</dbReference>
<dbReference type="AlphaFoldDB" id="A0A4D6NPE3"/>
<keyword evidence="2" id="KW-1185">Reference proteome</keyword>
<organism evidence="1 2">
    <name type="scientific">Vigna unguiculata</name>
    <name type="common">Cowpea</name>
    <dbReference type="NCBI Taxonomy" id="3917"/>
    <lineage>
        <taxon>Eukaryota</taxon>
        <taxon>Viridiplantae</taxon>
        <taxon>Streptophyta</taxon>
        <taxon>Embryophyta</taxon>
        <taxon>Tracheophyta</taxon>
        <taxon>Spermatophyta</taxon>
        <taxon>Magnoliopsida</taxon>
        <taxon>eudicotyledons</taxon>
        <taxon>Gunneridae</taxon>
        <taxon>Pentapetalae</taxon>
        <taxon>rosids</taxon>
        <taxon>fabids</taxon>
        <taxon>Fabales</taxon>
        <taxon>Fabaceae</taxon>
        <taxon>Papilionoideae</taxon>
        <taxon>50 kb inversion clade</taxon>
        <taxon>NPAAA clade</taxon>
        <taxon>indigoferoid/millettioid clade</taxon>
        <taxon>Phaseoleae</taxon>
        <taxon>Vigna</taxon>
    </lineage>
</organism>
<protein>
    <submittedName>
        <fullName evidence="1">Uncharacterized protein</fullName>
    </submittedName>
</protein>
<gene>
    <name evidence="1" type="ORF">DEO72_LG11g1409</name>
</gene>
<reference evidence="1 2" key="1">
    <citation type="submission" date="2019-04" db="EMBL/GenBank/DDBJ databases">
        <title>An improved genome assembly and genetic linkage map for asparagus bean, Vigna unguiculata ssp. sesquipedialis.</title>
        <authorList>
            <person name="Xia Q."/>
            <person name="Zhang R."/>
            <person name="Dong Y."/>
        </authorList>
    </citation>
    <scope>NUCLEOTIDE SEQUENCE [LARGE SCALE GENOMIC DNA]</scope>
    <source>
        <tissue evidence="1">Leaf</tissue>
    </source>
</reference>
<evidence type="ECO:0000313" key="1">
    <source>
        <dbReference type="EMBL" id="QCE14409.1"/>
    </source>
</evidence>
<accession>A0A4D6NPE3</accession>
<sequence length="71" mass="7970">MVFQEWYICTCNHVISSRCLINTDEDIDYLARTYHEDIGDERHGVRSIGSNHNHLVGIVSPASTGTYTVSA</sequence>
<name>A0A4D6NPE3_VIGUN</name>
<evidence type="ECO:0000313" key="2">
    <source>
        <dbReference type="Proteomes" id="UP000501690"/>
    </source>
</evidence>
<proteinExistence type="predicted"/>
<dbReference type="Proteomes" id="UP000501690">
    <property type="component" value="Linkage Group LG11"/>
</dbReference>